<keyword evidence="1 2" id="KW-0732">Signal</keyword>
<dbReference type="Proteomes" id="UP001596043">
    <property type="component" value="Unassembled WGS sequence"/>
</dbReference>
<dbReference type="Pfam" id="PF13505">
    <property type="entry name" value="OMP_b-brl"/>
    <property type="match status" value="1"/>
</dbReference>
<evidence type="ECO:0000313" key="5">
    <source>
        <dbReference type="Proteomes" id="UP001596043"/>
    </source>
</evidence>
<keyword evidence="5" id="KW-1185">Reference proteome</keyword>
<name>A0ABV9HUY9_9FLAO</name>
<protein>
    <submittedName>
        <fullName evidence="4">Outer membrane beta-barrel protein</fullName>
    </submittedName>
</protein>
<dbReference type="InterPro" id="IPR011250">
    <property type="entry name" value="OMP/PagP_B-barrel"/>
</dbReference>
<evidence type="ECO:0000259" key="3">
    <source>
        <dbReference type="Pfam" id="PF13505"/>
    </source>
</evidence>
<proteinExistence type="predicted"/>
<reference evidence="5" key="1">
    <citation type="journal article" date="2019" name="Int. J. Syst. Evol. Microbiol.">
        <title>The Global Catalogue of Microorganisms (GCM) 10K type strain sequencing project: providing services to taxonomists for standard genome sequencing and annotation.</title>
        <authorList>
            <consortium name="The Broad Institute Genomics Platform"/>
            <consortium name="The Broad Institute Genome Sequencing Center for Infectious Disease"/>
            <person name="Wu L."/>
            <person name="Ma J."/>
        </authorList>
    </citation>
    <scope>NUCLEOTIDE SEQUENCE [LARGE SCALE GENOMIC DNA]</scope>
    <source>
        <strain evidence="5">YJ-61-S</strain>
    </source>
</reference>
<comment type="caution">
    <text evidence="4">The sequence shown here is derived from an EMBL/GenBank/DDBJ whole genome shotgun (WGS) entry which is preliminary data.</text>
</comment>
<feature type="chain" id="PRO_5046085167" evidence="2">
    <location>
        <begin position="21"/>
        <end position="192"/>
    </location>
</feature>
<evidence type="ECO:0000256" key="1">
    <source>
        <dbReference type="ARBA" id="ARBA00022729"/>
    </source>
</evidence>
<evidence type="ECO:0000256" key="2">
    <source>
        <dbReference type="SAM" id="SignalP"/>
    </source>
</evidence>
<dbReference type="SUPFAM" id="SSF56925">
    <property type="entry name" value="OMPA-like"/>
    <property type="match status" value="1"/>
</dbReference>
<evidence type="ECO:0000313" key="4">
    <source>
        <dbReference type="EMBL" id="MFC4633121.1"/>
    </source>
</evidence>
<dbReference type="InterPro" id="IPR027385">
    <property type="entry name" value="Beta-barrel_OMP"/>
</dbReference>
<gene>
    <name evidence="4" type="ORF">ACFO3O_04340</name>
</gene>
<dbReference type="EMBL" id="JBHSFV010000002">
    <property type="protein sequence ID" value="MFC4633121.1"/>
    <property type="molecule type" value="Genomic_DNA"/>
</dbReference>
<organism evidence="4 5">
    <name type="scientific">Dokdonia ponticola</name>
    <dbReference type="NCBI Taxonomy" id="2041041"/>
    <lineage>
        <taxon>Bacteria</taxon>
        <taxon>Pseudomonadati</taxon>
        <taxon>Bacteroidota</taxon>
        <taxon>Flavobacteriia</taxon>
        <taxon>Flavobacteriales</taxon>
        <taxon>Flavobacteriaceae</taxon>
        <taxon>Dokdonia</taxon>
    </lineage>
</organism>
<dbReference type="RefSeq" id="WP_379977312.1">
    <property type="nucleotide sequence ID" value="NZ_JBHSFV010000002.1"/>
</dbReference>
<sequence length="192" mass="22278">MKKLYHVALFVLGVALTCNAQERWGVAFRPQLNFPTTSFMDTDLSVGNGLELEVTYDVLPHLTFYTGFHWDQFETNEGFNEEHIDFNQSGYIFGGRLRLPFNKSKIGYYLSLGTIYNRIRLKSDLTINNQKTAFKLNWQLGTGVTIPLFDHWVFTPEIRYRSSSNYPITLQMTQETLNIDFITLSAGVMYRF</sequence>
<accession>A0ABV9HUY9</accession>
<dbReference type="Gene3D" id="2.40.160.20">
    <property type="match status" value="1"/>
</dbReference>
<feature type="signal peptide" evidence="2">
    <location>
        <begin position="1"/>
        <end position="20"/>
    </location>
</feature>
<feature type="domain" description="Outer membrane protein beta-barrel" evidence="3">
    <location>
        <begin position="8"/>
        <end position="192"/>
    </location>
</feature>